<name>A0ABD6J7W8_9LACO</name>
<accession>A0ABD6J7W8</accession>
<evidence type="ECO:0008006" key="5">
    <source>
        <dbReference type="Google" id="ProtNLM"/>
    </source>
</evidence>
<dbReference type="AlphaFoldDB" id="A0ABD6J7W8"/>
<evidence type="ECO:0000313" key="1">
    <source>
        <dbReference type="EMBL" id="MYY73196.1"/>
    </source>
</evidence>
<dbReference type="Pfam" id="PF00132">
    <property type="entry name" value="Hexapep"/>
    <property type="match status" value="1"/>
</dbReference>
<evidence type="ECO:0000313" key="3">
    <source>
        <dbReference type="Proteomes" id="UP000470980"/>
    </source>
</evidence>
<dbReference type="SUPFAM" id="SSF51161">
    <property type="entry name" value="Trimeric LpxA-like enzymes"/>
    <property type="match status" value="1"/>
</dbReference>
<reference evidence="3 4" key="1">
    <citation type="journal article" date="2020" name="Food Funct.">
        <title>Screening of Lactobacillus salivarius strains from the feces of Chinese populations and the evaluation of their effects against intestinal inflammation in mice.</title>
        <authorList>
            <person name="Zhai Q."/>
            <person name="Shen X."/>
            <person name="Cen S."/>
            <person name="Zhang C."/>
            <person name="Tian F."/>
            <person name="Zhao J."/>
            <person name="Zhang H."/>
            <person name="Xue Y."/>
            <person name="Chen W."/>
        </authorList>
    </citation>
    <scope>NUCLEOTIDE SEQUENCE [LARGE SCALE GENOMIC DNA]</scope>
    <source>
        <strain evidence="2 4">FZJTZ28M4.scaf</strain>
        <strain evidence="1 3">FZJTZ9M6.scaf</strain>
    </source>
</reference>
<comment type="caution">
    <text evidence="1">The sequence shown here is derived from an EMBL/GenBank/DDBJ whole genome shotgun (WGS) entry which is preliminary data.</text>
</comment>
<dbReference type="InterPro" id="IPR011004">
    <property type="entry name" value="Trimer_LpxA-like_sf"/>
</dbReference>
<dbReference type="InterPro" id="IPR001451">
    <property type="entry name" value="Hexapep"/>
</dbReference>
<protein>
    <recommendedName>
        <fullName evidence="5">Acetyltransferase</fullName>
    </recommendedName>
</protein>
<evidence type="ECO:0000313" key="4">
    <source>
        <dbReference type="Proteomes" id="UP000471300"/>
    </source>
</evidence>
<evidence type="ECO:0000313" key="2">
    <source>
        <dbReference type="EMBL" id="MYZ66242.1"/>
    </source>
</evidence>
<dbReference type="Proteomes" id="UP000471300">
    <property type="component" value="Unassembled WGS sequence"/>
</dbReference>
<organism evidence="1 3">
    <name type="scientific">Ligilactobacillus salivarius</name>
    <dbReference type="NCBI Taxonomy" id="1624"/>
    <lineage>
        <taxon>Bacteria</taxon>
        <taxon>Bacillati</taxon>
        <taxon>Bacillota</taxon>
        <taxon>Bacilli</taxon>
        <taxon>Lactobacillales</taxon>
        <taxon>Lactobacillaceae</taxon>
        <taxon>Ligilactobacillus</taxon>
    </lineage>
</organism>
<proteinExistence type="predicted"/>
<dbReference type="RefSeq" id="WP_081539115.1">
    <property type="nucleotide sequence ID" value="NZ_CP090411.1"/>
</dbReference>
<sequence length="147" mass="16699">MKIGANVSIADETTFLGGGEHDYKRLSTWLYQSLIYHKKKNWTNYETVVEDDVWIGYGSTILTGVKIGKGSIIGARSVVAKDGPPFSVYVGNHVIKQRFSSKIIKELDKIDFSDINHVSGDKYEKYCMTQLNEKNYIEVIKAFTEHQ</sequence>
<dbReference type="EMBL" id="VSTU01000005">
    <property type="protein sequence ID" value="MYZ66242.1"/>
    <property type="molecule type" value="Genomic_DNA"/>
</dbReference>
<dbReference type="Gene3D" id="2.160.10.10">
    <property type="entry name" value="Hexapeptide repeat proteins"/>
    <property type="match status" value="1"/>
</dbReference>
<dbReference type="PANTHER" id="PTHR23416">
    <property type="entry name" value="SIALIC ACID SYNTHASE-RELATED"/>
    <property type="match status" value="1"/>
</dbReference>
<dbReference type="EMBL" id="VSTR01000007">
    <property type="protein sequence ID" value="MYY73196.1"/>
    <property type="molecule type" value="Genomic_DNA"/>
</dbReference>
<dbReference type="InterPro" id="IPR051159">
    <property type="entry name" value="Hexapeptide_acetyltransf"/>
</dbReference>
<dbReference type="Proteomes" id="UP000470980">
    <property type="component" value="Unassembled WGS sequence"/>
</dbReference>
<gene>
    <name evidence="2" type="ORF">FYL06_04685</name>
    <name evidence="1" type="ORF">FYL10_05830</name>
</gene>